<protein>
    <recommendedName>
        <fullName evidence="1">C-type lectin domain-containing protein</fullName>
    </recommendedName>
</protein>
<accession>A0A4R1QJL0</accession>
<name>A0A4R1QJL0_9FIRM</name>
<dbReference type="RefSeq" id="WP_172733328.1">
    <property type="nucleotide sequence ID" value="NZ_SLUM01000026.1"/>
</dbReference>
<dbReference type="STRING" id="1650663.GCA_001486665_00042"/>
<evidence type="ECO:0000313" key="2">
    <source>
        <dbReference type="EMBL" id="TCL53828.1"/>
    </source>
</evidence>
<reference evidence="2 3" key="1">
    <citation type="submission" date="2019-03" db="EMBL/GenBank/DDBJ databases">
        <title>Genomic Encyclopedia of Type Strains, Phase IV (KMG-IV): sequencing the most valuable type-strain genomes for metagenomic binning, comparative biology and taxonomic classification.</title>
        <authorList>
            <person name="Goeker M."/>
        </authorList>
    </citation>
    <scope>NUCLEOTIDE SEQUENCE [LARGE SCALE GENOMIC DNA]</scope>
    <source>
        <strain evidence="2 3">DSM 100451</strain>
    </source>
</reference>
<evidence type="ECO:0000259" key="1">
    <source>
        <dbReference type="PROSITE" id="PS50041"/>
    </source>
</evidence>
<evidence type="ECO:0000313" key="3">
    <source>
        <dbReference type="Proteomes" id="UP000295184"/>
    </source>
</evidence>
<dbReference type="InterPro" id="IPR001304">
    <property type="entry name" value="C-type_lectin-like"/>
</dbReference>
<dbReference type="InterPro" id="IPR016187">
    <property type="entry name" value="CTDL_fold"/>
</dbReference>
<dbReference type="InterPro" id="IPR016186">
    <property type="entry name" value="C-type_lectin-like/link_sf"/>
</dbReference>
<dbReference type="Proteomes" id="UP000295184">
    <property type="component" value="Unassembled WGS sequence"/>
</dbReference>
<sequence>VLIVNPANLVVELRKAADEAGSRDHQDDLTPDIYGQKLMITQGSDVAYATATYTAIIYYRPTAMNVTPRWEYSTMLDNQYRTWDQGVASSIDGRVRTSVTNTNLGVLSTSSPYYNSKYAGWAAIKSVLTITNPVASMYDTATITKYFFRCYGTGTYNTSTGTKERTGKSVNGGLVLDYDIVLHHNGVNTYGKKNIINGQTVTDYKGMSSATSGREASTWSYPELQLIEPKHVNTVLVQFSSENFDRRDSISYDGGKASAYGINVTGNQYAWTFKANNANTVSTAQWQDFLRSVTFTVYDPMSISSAGVQGGTEVFWYADENLWSSDMIYNGTNGHFYSYVSKDDLGHTVDWYQARSYATSQYNATLDTYGYLAHITTAEEQALIEDLLQGAFGYIGAYKYSENTSEWYWIDGPASETTTPFYKNGQLQWGYSKWAPGSPYGTNQAVHHSGDFNAWEPVRRDHECDGMLIEWGDESHNSLRPTNHTVSDNDRIGTQVSYQGKVEINATVLDGSKLYDKAELMPVITVNSDTISNPAQYVQATITCATPSAAYPQRTIAASASSGSGVINAGTYTVKLSLTQAGINAGYYLTGDLEGTLIVKKRPVNLYSHDNNKVYDKTSDATINNIKFEGLTATSGVVSGDTVTLSTTTATGYYTNGSVGVVDRGSYSIRRTSPLSLSSNPYSNYYIGNEDYTGSITARPLTVHSRYLDDPNNARNIKAYDATTAATIGDILIDNIVDGDAVWVDKKTYAGTYATANAGETLDENGHTLPDRFLKLKENTITRTDPISLVNDPSGNYYIAQEIYSGAIYRASLTAQVSSSRTMYGQPVDYGEAGKPWHDTVPYKANTAATEGCWLKLDGLKGADTLTADYGKSNFSILGAPDLIVDETTPVGMYKLTYTGLTEANYPVLSNYIVAVLDGTQEVYAREIRLTVEDSDRYVEDESLPETHVTFDLLEDDGETYAALGSNADVLYKDMPLKNGDTVQSVVLVKEQGSESTISLADGTGSKLVAEIEESGTKKTQYTNDSIPLVSDWFMGCPAKYLDLEHDQSIYPCDWCEQYHGFELGTDHWKVTGYAATVNQDASQNATLTVATVENPLGEQVQNYSLRYVAGSITVHPELRFQLKATVPLYVCMYGYAGDGEVVEPTNYGITNYSNGKIQITDIDVSNNGWNIVDKQQSELKRGELSMKLDDTQLVMGHNTPRTPWIIDPGRDADGNESGTVLPLPLLCNMAGGNVNDRQEAFLTRVTYTIAEYGVTIPGETDVEIGDVIDGQPTTPVIGQK</sequence>
<dbReference type="EMBL" id="SLUM01000026">
    <property type="protein sequence ID" value="TCL53828.1"/>
    <property type="molecule type" value="Genomic_DNA"/>
</dbReference>
<feature type="non-terminal residue" evidence="2">
    <location>
        <position position="1"/>
    </location>
</feature>
<gene>
    <name evidence="2" type="ORF">EDD77_1261</name>
</gene>
<proteinExistence type="predicted"/>
<dbReference type="Gene3D" id="3.10.100.10">
    <property type="entry name" value="Mannose-Binding Protein A, subunit A"/>
    <property type="match status" value="1"/>
</dbReference>
<dbReference type="SUPFAM" id="SSF56436">
    <property type="entry name" value="C-type lectin-like"/>
    <property type="match status" value="1"/>
</dbReference>
<dbReference type="PROSITE" id="PS50041">
    <property type="entry name" value="C_TYPE_LECTIN_2"/>
    <property type="match status" value="1"/>
</dbReference>
<organism evidence="2 3">
    <name type="scientific">Allofournierella massiliensis</name>
    <dbReference type="NCBI Taxonomy" id="1650663"/>
    <lineage>
        <taxon>Bacteria</taxon>
        <taxon>Bacillati</taxon>
        <taxon>Bacillota</taxon>
        <taxon>Clostridia</taxon>
        <taxon>Eubacteriales</taxon>
        <taxon>Oscillospiraceae</taxon>
        <taxon>Allofournierella</taxon>
    </lineage>
</organism>
<comment type="caution">
    <text evidence="2">The sequence shown here is derived from an EMBL/GenBank/DDBJ whole genome shotgun (WGS) entry which is preliminary data.</text>
</comment>
<feature type="domain" description="C-type lectin" evidence="1">
    <location>
        <begin position="332"/>
        <end position="456"/>
    </location>
</feature>